<proteinExistence type="predicted"/>
<keyword evidence="2" id="KW-1185">Reference proteome</keyword>
<dbReference type="Proteomes" id="UP001372338">
    <property type="component" value="Unassembled WGS sequence"/>
</dbReference>
<reference evidence="1 2" key="1">
    <citation type="submission" date="2024-01" db="EMBL/GenBank/DDBJ databases">
        <title>The genomes of 5 underutilized Papilionoideae crops provide insights into root nodulation and disease resistanc.</title>
        <authorList>
            <person name="Yuan L."/>
        </authorList>
    </citation>
    <scope>NUCLEOTIDE SEQUENCE [LARGE SCALE GENOMIC DNA]</scope>
    <source>
        <strain evidence="1">ZHUSHIDOU_FW_LH</strain>
        <tissue evidence="1">Leaf</tissue>
    </source>
</reference>
<evidence type="ECO:0000313" key="2">
    <source>
        <dbReference type="Proteomes" id="UP001372338"/>
    </source>
</evidence>
<protein>
    <submittedName>
        <fullName evidence="1">Uncharacterized protein</fullName>
    </submittedName>
</protein>
<name>A0AAN9HZN4_CROPI</name>
<organism evidence="1 2">
    <name type="scientific">Crotalaria pallida</name>
    <name type="common">Smooth rattlebox</name>
    <name type="synonym">Crotalaria striata</name>
    <dbReference type="NCBI Taxonomy" id="3830"/>
    <lineage>
        <taxon>Eukaryota</taxon>
        <taxon>Viridiplantae</taxon>
        <taxon>Streptophyta</taxon>
        <taxon>Embryophyta</taxon>
        <taxon>Tracheophyta</taxon>
        <taxon>Spermatophyta</taxon>
        <taxon>Magnoliopsida</taxon>
        <taxon>eudicotyledons</taxon>
        <taxon>Gunneridae</taxon>
        <taxon>Pentapetalae</taxon>
        <taxon>rosids</taxon>
        <taxon>fabids</taxon>
        <taxon>Fabales</taxon>
        <taxon>Fabaceae</taxon>
        <taxon>Papilionoideae</taxon>
        <taxon>50 kb inversion clade</taxon>
        <taxon>genistoids sensu lato</taxon>
        <taxon>core genistoids</taxon>
        <taxon>Crotalarieae</taxon>
        <taxon>Crotalaria</taxon>
    </lineage>
</organism>
<gene>
    <name evidence="1" type="ORF">RIF29_28371</name>
</gene>
<accession>A0AAN9HZN4</accession>
<comment type="caution">
    <text evidence="1">The sequence shown here is derived from an EMBL/GenBank/DDBJ whole genome shotgun (WGS) entry which is preliminary data.</text>
</comment>
<dbReference type="AlphaFoldDB" id="A0AAN9HZN4"/>
<evidence type="ECO:0000313" key="1">
    <source>
        <dbReference type="EMBL" id="KAK7262043.1"/>
    </source>
</evidence>
<sequence length="93" mass="10581">MKRQFCVNARIFVHNGIIIYHGAICNVPKSPRPRVSFFVVKSSIHQDNFVLLKKFHFKIFLYIPYLPPSPFPASFWVNWTAGAPPGATCMAVT</sequence>
<dbReference type="EMBL" id="JAYWIO010000005">
    <property type="protein sequence ID" value="KAK7262043.1"/>
    <property type="molecule type" value="Genomic_DNA"/>
</dbReference>